<keyword evidence="1" id="KW-1133">Transmembrane helix</keyword>
<protein>
    <recommendedName>
        <fullName evidence="2">AbiTii domain-containing protein</fullName>
    </recommendedName>
</protein>
<keyword evidence="1" id="KW-0812">Transmembrane</keyword>
<organism evidence="3 4">
    <name type="scientific">Candidatus Azambacteria bacterium RBG_16_47_10</name>
    <dbReference type="NCBI Taxonomy" id="1797292"/>
    <lineage>
        <taxon>Bacteria</taxon>
        <taxon>Candidatus Azamiibacteriota</taxon>
    </lineage>
</organism>
<sequence>MTKIEAFIKNIQNESVSVSSLLREAKLIASGLGQSDFLKWLNLEIEGYKSDDNYPKYRSLSGQMKGWNPYYGWVPVIHKTSEIEKRLCTRSASQSIREIEELLSNKAGSYEMPYPASVSDQILEGSFKTKLSMFISRPALVGILDSVRNRLLDWAVELKRSGIHGDEVEFTSNEKKEVQKIESKFNIGKIENFHGNLGEGNNYTGEILSPAESFWMKAFWYIFIAFVIVVAGNISSAAILKYILGI</sequence>
<name>A0A1F5B0W7_9BACT</name>
<reference evidence="3 4" key="1">
    <citation type="journal article" date="2016" name="Nat. Commun.">
        <title>Thousands of microbial genomes shed light on interconnected biogeochemical processes in an aquifer system.</title>
        <authorList>
            <person name="Anantharaman K."/>
            <person name="Brown C.T."/>
            <person name="Hug L.A."/>
            <person name="Sharon I."/>
            <person name="Castelle C.J."/>
            <person name="Probst A.J."/>
            <person name="Thomas B.C."/>
            <person name="Singh A."/>
            <person name="Wilkins M.J."/>
            <person name="Karaoz U."/>
            <person name="Brodie E.L."/>
            <person name="Williams K.H."/>
            <person name="Hubbard S.S."/>
            <person name="Banfield J.F."/>
        </authorList>
    </citation>
    <scope>NUCLEOTIDE SEQUENCE [LARGE SCALE GENOMIC DNA]</scope>
</reference>
<feature type="domain" description="AbiTii" evidence="2">
    <location>
        <begin position="6"/>
        <end position="181"/>
    </location>
</feature>
<dbReference type="Pfam" id="PF18864">
    <property type="entry name" value="AbiTii"/>
    <property type="match status" value="1"/>
</dbReference>
<dbReference type="EMBL" id="MEYI01000011">
    <property type="protein sequence ID" value="OGD24184.1"/>
    <property type="molecule type" value="Genomic_DNA"/>
</dbReference>
<gene>
    <name evidence="3" type="ORF">A2Z10_00755</name>
</gene>
<dbReference type="InterPro" id="IPR041304">
    <property type="entry name" value="AbiTii"/>
</dbReference>
<evidence type="ECO:0000256" key="1">
    <source>
        <dbReference type="SAM" id="Phobius"/>
    </source>
</evidence>
<evidence type="ECO:0000259" key="2">
    <source>
        <dbReference type="Pfam" id="PF18864"/>
    </source>
</evidence>
<proteinExistence type="predicted"/>
<evidence type="ECO:0000313" key="4">
    <source>
        <dbReference type="Proteomes" id="UP000176639"/>
    </source>
</evidence>
<dbReference type="AlphaFoldDB" id="A0A1F5B0W7"/>
<evidence type="ECO:0000313" key="3">
    <source>
        <dbReference type="EMBL" id="OGD24184.1"/>
    </source>
</evidence>
<feature type="transmembrane region" description="Helical" evidence="1">
    <location>
        <begin position="218"/>
        <end position="244"/>
    </location>
</feature>
<accession>A0A1F5B0W7</accession>
<comment type="caution">
    <text evidence="3">The sequence shown here is derived from an EMBL/GenBank/DDBJ whole genome shotgun (WGS) entry which is preliminary data.</text>
</comment>
<dbReference type="Proteomes" id="UP000176639">
    <property type="component" value="Unassembled WGS sequence"/>
</dbReference>
<keyword evidence="1" id="KW-0472">Membrane</keyword>